<dbReference type="Gene3D" id="3.50.50.60">
    <property type="entry name" value="FAD/NAD(P)-binding domain"/>
    <property type="match status" value="2"/>
</dbReference>
<dbReference type="Proteomes" id="UP001497045">
    <property type="component" value="Unassembled WGS sequence"/>
</dbReference>
<dbReference type="EC" id="1.-.-.-" evidence="4"/>
<evidence type="ECO:0000313" key="4">
    <source>
        <dbReference type="EMBL" id="MEL1251119.1"/>
    </source>
</evidence>
<evidence type="ECO:0000313" key="5">
    <source>
        <dbReference type="Proteomes" id="UP001497045"/>
    </source>
</evidence>
<dbReference type="InterPro" id="IPR006076">
    <property type="entry name" value="FAD-dep_OxRdtase"/>
</dbReference>
<keyword evidence="2 4" id="KW-0560">Oxidoreductase</keyword>
<accession>A0ABU9IFC6</accession>
<keyword evidence="5" id="KW-1185">Reference proteome</keyword>
<dbReference type="GO" id="GO:0016491">
    <property type="term" value="F:oxidoreductase activity"/>
    <property type="evidence" value="ECO:0007669"/>
    <property type="project" value="UniProtKB-KW"/>
</dbReference>
<dbReference type="Gene3D" id="3.30.9.10">
    <property type="entry name" value="D-Amino Acid Oxidase, subunit A, domain 2"/>
    <property type="match status" value="2"/>
</dbReference>
<dbReference type="Pfam" id="PF01266">
    <property type="entry name" value="DAO"/>
    <property type="match status" value="1"/>
</dbReference>
<dbReference type="RefSeq" id="WP_341673682.1">
    <property type="nucleotide sequence ID" value="NZ_JBBYHV010000002.1"/>
</dbReference>
<dbReference type="InterPro" id="IPR036188">
    <property type="entry name" value="FAD/NAD-bd_sf"/>
</dbReference>
<evidence type="ECO:0000259" key="3">
    <source>
        <dbReference type="Pfam" id="PF01266"/>
    </source>
</evidence>
<reference evidence="4 5" key="1">
    <citation type="submission" date="2024-04" db="EMBL/GenBank/DDBJ databases">
        <title>Aurantiacibacter sp. DGU6 16S ribosomal RNA gene Genome sequencing and assembly.</title>
        <authorList>
            <person name="Park S."/>
        </authorList>
    </citation>
    <scope>NUCLEOTIDE SEQUENCE [LARGE SCALE GENOMIC DNA]</scope>
    <source>
        <strain evidence="4 5">DGU6</strain>
    </source>
</reference>
<comment type="caution">
    <text evidence="4">The sequence shown here is derived from an EMBL/GenBank/DDBJ whole genome shotgun (WGS) entry which is preliminary data.</text>
</comment>
<feature type="domain" description="FAD dependent oxidoreductase" evidence="3">
    <location>
        <begin position="23"/>
        <end position="414"/>
    </location>
</feature>
<dbReference type="PANTHER" id="PTHR13847">
    <property type="entry name" value="SARCOSINE DEHYDROGENASE-RELATED"/>
    <property type="match status" value="1"/>
</dbReference>
<comment type="similarity">
    <text evidence="1">Belongs to the DadA oxidoreductase family.</text>
</comment>
<gene>
    <name evidence="4" type="ORF">AAEO60_10575</name>
</gene>
<organism evidence="4 5">
    <name type="scientific">Aurantiacibacter gilvus</name>
    <dbReference type="NCBI Taxonomy" id="3139141"/>
    <lineage>
        <taxon>Bacteria</taxon>
        <taxon>Pseudomonadati</taxon>
        <taxon>Pseudomonadota</taxon>
        <taxon>Alphaproteobacteria</taxon>
        <taxon>Sphingomonadales</taxon>
        <taxon>Erythrobacteraceae</taxon>
        <taxon>Aurantiacibacter</taxon>
    </lineage>
</organism>
<evidence type="ECO:0000256" key="2">
    <source>
        <dbReference type="ARBA" id="ARBA00023002"/>
    </source>
</evidence>
<dbReference type="EMBL" id="JBBYHV010000002">
    <property type="protein sequence ID" value="MEL1251119.1"/>
    <property type="molecule type" value="Genomic_DNA"/>
</dbReference>
<dbReference type="PANTHER" id="PTHR13847:SF280">
    <property type="entry name" value="D-AMINO ACID DEHYDROGENASE"/>
    <property type="match status" value="1"/>
</dbReference>
<evidence type="ECO:0000256" key="1">
    <source>
        <dbReference type="ARBA" id="ARBA00009410"/>
    </source>
</evidence>
<protein>
    <submittedName>
        <fullName evidence="4">FAD-binding oxidoreductase</fullName>
        <ecNumber evidence="4">1.-.-.-</ecNumber>
    </submittedName>
</protein>
<sequence length="434" mass="46336">MTSQPPSIDPVTTSVALPVKTEVVIIGGGVIGLTAALTLAERGIPVTVLEKGRLAGEQSSRNLGWIRKTNRVSADLPLSIAADHLWAQMVQRTGKDVGYRRSGVMFTARTEEELATYSDWHENVGRHSTDSRMVNSDEIDALVPGGREKWLGGVHTASDGYAEPTKAASAIATAAMAKGAVIIENCAARSLSTSGGRVSGVVVDSGEIACQQVILSGGLWSRRFLGNLGIEFPMLPLTVSVLRTAPMEGPSDMAVGGPDFSFRKDYTGGYTVMHRAALVAPITLDSILLGPKYLSSLKAFWKAMRLEFGAELWTDIRMPRSWRTGETTPFEMTRTKNPDYNAQINAEALRNVSAAWPVFADVQVAMNWAGMMDMTPDSLPVIDNVEAIRGLTVASGFSGHGFGCSPAAGQLAADIATGTNPIVDPAPYCFTRFG</sequence>
<dbReference type="SUPFAM" id="SSF51905">
    <property type="entry name" value="FAD/NAD(P)-binding domain"/>
    <property type="match status" value="1"/>
</dbReference>
<proteinExistence type="inferred from homology"/>
<name>A0ABU9IFC6_9SPHN</name>